<gene>
    <name evidence="1" type="ORF">E2C01_014605</name>
</gene>
<evidence type="ECO:0000313" key="2">
    <source>
        <dbReference type="Proteomes" id="UP000324222"/>
    </source>
</evidence>
<proteinExistence type="predicted"/>
<dbReference type="Proteomes" id="UP000324222">
    <property type="component" value="Unassembled WGS sequence"/>
</dbReference>
<evidence type="ECO:0000313" key="1">
    <source>
        <dbReference type="EMBL" id="MPC21617.1"/>
    </source>
</evidence>
<dbReference type="AlphaFoldDB" id="A0A5B7DKJ7"/>
<organism evidence="1 2">
    <name type="scientific">Portunus trituberculatus</name>
    <name type="common">Swimming crab</name>
    <name type="synonym">Neptunus trituberculatus</name>
    <dbReference type="NCBI Taxonomy" id="210409"/>
    <lineage>
        <taxon>Eukaryota</taxon>
        <taxon>Metazoa</taxon>
        <taxon>Ecdysozoa</taxon>
        <taxon>Arthropoda</taxon>
        <taxon>Crustacea</taxon>
        <taxon>Multicrustacea</taxon>
        <taxon>Malacostraca</taxon>
        <taxon>Eumalacostraca</taxon>
        <taxon>Eucarida</taxon>
        <taxon>Decapoda</taxon>
        <taxon>Pleocyemata</taxon>
        <taxon>Brachyura</taxon>
        <taxon>Eubrachyura</taxon>
        <taxon>Portunoidea</taxon>
        <taxon>Portunidae</taxon>
        <taxon>Portuninae</taxon>
        <taxon>Portunus</taxon>
    </lineage>
</organism>
<name>A0A5B7DKJ7_PORTR</name>
<sequence>MLKYIANLMMFESTDFFFLFLLCRKNNWPRATKYEGKKKGLTRLPVLLKVMDKCLETSLLKEVKL</sequence>
<dbReference type="EMBL" id="VSRR010000996">
    <property type="protein sequence ID" value="MPC21617.1"/>
    <property type="molecule type" value="Genomic_DNA"/>
</dbReference>
<accession>A0A5B7DKJ7</accession>
<protein>
    <submittedName>
        <fullName evidence="1">Uncharacterized protein</fullName>
    </submittedName>
</protein>
<keyword evidence="2" id="KW-1185">Reference proteome</keyword>
<comment type="caution">
    <text evidence="1">The sequence shown here is derived from an EMBL/GenBank/DDBJ whole genome shotgun (WGS) entry which is preliminary data.</text>
</comment>
<reference evidence="1 2" key="1">
    <citation type="submission" date="2019-05" db="EMBL/GenBank/DDBJ databases">
        <title>Another draft genome of Portunus trituberculatus and its Hox gene families provides insights of decapod evolution.</title>
        <authorList>
            <person name="Jeong J.-H."/>
            <person name="Song I."/>
            <person name="Kim S."/>
            <person name="Choi T."/>
            <person name="Kim D."/>
            <person name="Ryu S."/>
            <person name="Kim W."/>
        </authorList>
    </citation>
    <scope>NUCLEOTIDE SEQUENCE [LARGE SCALE GENOMIC DNA]</scope>
    <source>
        <tissue evidence="1">Muscle</tissue>
    </source>
</reference>